<dbReference type="SUPFAM" id="SSF50129">
    <property type="entry name" value="GroES-like"/>
    <property type="match status" value="1"/>
</dbReference>
<dbReference type="Gene3D" id="2.30.33.40">
    <property type="entry name" value="GroES chaperonin"/>
    <property type="match status" value="1"/>
</dbReference>
<organism evidence="4 7">
    <name type="scientific">Bradyrhizobium frederickii</name>
    <dbReference type="NCBI Taxonomy" id="2560054"/>
    <lineage>
        <taxon>Bacteria</taxon>
        <taxon>Pseudomonadati</taxon>
        <taxon>Pseudomonadota</taxon>
        <taxon>Alphaproteobacteria</taxon>
        <taxon>Hyphomicrobiales</taxon>
        <taxon>Nitrobacteraceae</taxon>
        <taxon>Bradyrhizobium</taxon>
    </lineage>
</organism>
<dbReference type="GO" id="GO:0005524">
    <property type="term" value="F:ATP binding"/>
    <property type="evidence" value="ECO:0007669"/>
    <property type="project" value="InterPro"/>
</dbReference>
<evidence type="ECO:0000256" key="3">
    <source>
        <dbReference type="RuleBase" id="RU000535"/>
    </source>
</evidence>
<dbReference type="GO" id="GO:0044183">
    <property type="term" value="F:protein folding chaperone"/>
    <property type="evidence" value="ECO:0007669"/>
    <property type="project" value="InterPro"/>
</dbReference>
<dbReference type="EMBL" id="SPQS01000063">
    <property type="protein sequence ID" value="TFV67363.1"/>
    <property type="molecule type" value="Genomic_DNA"/>
</dbReference>
<name>A0A4Y9KRA6_9BRAD</name>
<evidence type="ECO:0000313" key="5">
    <source>
        <dbReference type="EMBL" id="TFV67363.1"/>
    </source>
</evidence>
<evidence type="ECO:0000313" key="7">
    <source>
        <dbReference type="Proteomes" id="UP000298225"/>
    </source>
</evidence>
<comment type="caution">
    <text evidence="4">The sequence shown here is derived from an EMBL/GenBank/DDBJ whole genome shotgun (WGS) entry which is preliminary data.</text>
</comment>
<keyword evidence="7" id="KW-1185">Reference proteome</keyword>
<gene>
    <name evidence="5" type="ORF">E4K64_38650</name>
    <name evidence="4" type="ORF">E4K66_38605</name>
</gene>
<evidence type="ECO:0000256" key="1">
    <source>
        <dbReference type="ARBA" id="ARBA00006975"/>
    </source>
</evidence>
<dbReference type="InterPro" id="IPR011032">
    <property type="entry name" value="GroES-like_sf"/>
</dbReference>
<dbReference type="Proteomes" id="UP000297700">
    <property type="component" value="Unassembled WGS sequence"/>
</dbReference>
<accession>A0A4Y9KRA6</accession>
<evidence type="ECO:0000256" key="2">
    <source>
        <dbReference type="ARBA" id="ARBA00023186"/>
    </source>
</evidence>
<dbReference type="AlphaFoldDB" id="A0A4Y9KRA6"/>
<reference evidence="4 7" key="1">
    <citation type="submission" date="2019-03" db="EMBL/GenBank/DDBJ databases">
        <title>Bradyrhizobium strains diversity isolated from Chamaecrista fasciculata.</title>
        <authorList>
            <person name="Urquiaga M.C.O."/>
            <person name="Hungria M."/>
            <person name="Delamuta J.R.M."/>
        </authorList>
    </citation>
    <scope>NUCLEOTIDE SEQUENCE [LARGE SCALE GENOMIC DNA]</scope>
    <source>
        <strain evidence="4 7">CNPSo 3424</strain>
    </source>
</reference>
<reference evidence="5 6" key="2">
    <citation type="submission" date="2019-03" db="EMBL/GenBank/DDBJ databases">
        <title>Bradyrhizobium strains diversity.</title>
        <authorList>
            <person name="Urquiaga M.C.O."/>
            <person name="Hungria M."/>
            <person name="Delamuta J.R.M."/>
            <person name="Klepa M.S."/>
        </authorList>
    </citation>
    <scope>NUCLEOTIDE SEQUENCE [LARGE SCALE GENOMIC DNA]</scope>
    <source>
        <strain evidence="5 6">CNPSo 3426</strain>
    </source>
</reference>
<evidence type="ECO:0000313" key="6">
    <source>
        <dbReference type="Proteomes" id="UP000297700"/>
    </source>
</evidence>
<accession>A0A4Y9NKN8</accession>
<comment type="similarity">
    <text evidence="1 3">Belongs to the GroES chaperonin family.</text>
</comment>
<proteinExistence type="inferred from homology"/>
<protein>
    <recommendedName>
        <fullName evidence="3">10 kDa chaperonin</fullName>
    </recommendedName>
</protein>
<dbReference type="Pfam" id="PF00166">
    <property type="entry name" value="Cpn10"/>
    <property type="match status" value="1"/>
</dbReference>
<dbReference type="EMBL" id="SPQU01000062">
    <property type="protein sequence ID" value="TFV28672.1"/>
    <property type="molecule type" value="Genomic_DNA"/>
</dbReference>
<dbReference type="PRINTS" id="PR00297">
    <property type="entry name" value="CHAPERONIN10"/>
</dbReference>
<keyword evidence="2 3" id="KW-0143">Chaperone</keyword>
<sequence length="50" mass="5423">MCGTSSVGDRVLFGKWSGTEVKINSEELLIMKESDIMGVLTDVFSNKKAA</sequence>
<dbReference type="CDD" id="cd00320">
    <property type="entry name" value="cpn10"/>
    <property type="match status" value="1"/>
</dbReference>
<dbReference type="InterPro" id="IPR037124">
    <property type="entry name" value="Chaperonin_GroES_sf"/>
</dbReference>
<comment type="function">
    <text evidence="3">Together with the chaperonin GroEL, plays an essential role in assisting protein folding. The GroEL-GroES system forms a nano-cage that allows encapsulation of the non-native substrate proteins and provides a physical environment optimized to promote and accelerate protein folding. GroES binds to the apical surface of the GroEL ring, thereby capping the opening of the GroEL channel.</text>
</comment>
<dbReference type="OrthoDB" id="9806791at2"/>
<evidence type="ECO:0000313" key="4">
    <source>
        <dbReference type="EMBL" id="TFV28672.1"/>
    </source>
</evidence>
<comment type="subunit">
    <text evidence="3">Heptamer of 7 subunits arranged in a ring.</text>
</comment>
<dbReference type="Proteomes" id="UP000298225">
    <property type="component" value="Unassembled WGS sequence"/>
</dbReference>
<dbReference type="InterPro" id="IPR020818">
    <property type="entry name" value="Chaperonin_GroES"/>
</dbReference>